<dbReference type="Pfam" id="PF08534">
    <property type="entry name" value="Redoxin"/>
    <property type="match status" value="1"/>
</dbReference>
<name>A0A2W2ARI6_9HYPH</name>
<evidence type="ECO:0000313" key="3">
    <source>
        <dbReference type="Proteomes" id="UP000248795"/>
    </source>
</evidence>
<gene>
    <name evidence="2" type="ORF">DK847_13730</name>
</gene>
<keyword evidence="3" id="KW-1185">Reference proteome</keyword>
<dbReference type="Proteomes" id="UP000248795">
    <property type="component" value="Unassembled WGS sequence"/>
</dbReference>
<dbReference type="InterPro" id="IPR013740">
    <property type="entry name" value="Redoxin"/>
</dbReference>
<reference evidence="3" key="1">
    <citation type="submission" date="2018-06" db="EMBL/GenBank/DDBJ databases">
        <title>Aestuariibacter litoralis strain KCTC 52945T.</title>
        <authorList>
            <person name="Li X."/>
            <person name="Salam N."/>
            <person name="Li J.-L."/>
            <person name="Chen Y.-M."/>
            <person name="Yang Z.-W."/>
            <person name="Zhang L.-Y."/>
            <person name="Han M.-X."/>
            <person name="Xiao M."/>
            <person name="Li W.-J."/>
        </authorList>
    </citation>
    <scope>NUCLEOTIDE SEQUENCE [LARGE SCALE GENOMIC DNA]</scope>
    <source>
        <strain evidence="3">KCTC 52945</strain>
    </source>
</reference>
<dbReference type="RefSeq" id="WP_111199089.1">
    <property type="nucleotide sequence ID" value="NZ_QKVK01000006.1"/>
</dbReference>
<dbReference type="EMBL" id="QKVK01000006">
    <property type="protein sequence ID" value="PZF76252.1"/>
    <property type="molecule type" value="Genomic_DNA"/>
</dbReference>
<organism evidence="2 3">
    <name type="scientific">Aestuariivirga litoralis</name>
    <dbReference type="NCBI Taxonomy" id="2650924"/>
    <lineage>
        <taxon>Bacteria</taxon>
        <taxon>Pseudomonadati</taxon>
        <taxon>Pseudomonadota</taxon>
        <taxon>Alphaproteobacteria</taxon>
        <taxon>Hyphomicrobiales</taxon>
        <taxon>Aestuariivirgaceae</taxon>
        <taxon>Aestuariivirga</taxon>
    </lineage>
</organism>
<dbReference type="AlphaFoldDB" id="A0A2W2ARI6"/>
<proteinExistence type="predicted"/>
<evidence type="ECO:0000259" key="1">
    <source>
        <dbReference type="Pfam" id="PF08534"/>
    </source>
</evidence>
<evidence type="ECO:0000313" key="2">
    <source>
        <dbReference type="EMBL" id="PZF76252.1"/>
    </source>
</evidence>
<sequence>MVFMQHLLGRRMPNVELEATSGAPVNPARLQGPAVIFCYPFTGRPGYPNPPNWDHIKGAHGSTPQALAYSDLYGEFRRLGVKLFGLSLLTSEWQQDFVARNALSYRLLSDHGRLFQSRLGLPMFETGGGLYLQRITFILHDGIISSVRFPVPEPEKDAVEVLAALM</sequence>
<accession>A0A2W2ARI6</accession>
<feature type="domain" description="Redoxin" evidence="1">
    <location>
        <begin position="9"/>
        <end position="161"/>
    </location>
</feature>
<dbReference type="Gene3D" id="3.40.30.10">
    <property type="entry name" value="Glutaredoxin"/>
    <property type="match status" value="1"/>
</dbReference>
<dbReference type="SUPFAM" id="SSF52833">
    <property type="entry name" value="Thioredoxin-like"/>
    <property type="match status" value="1"/>
</dbReference>
<dbReference type="GO" id="GO:0016491">
    <property type="term" value="F:oxidoreductase activity"/>
    <property type="evidence" value="ECO:0007669"/>
    <property type="project" value="InterPro"/>
</dbReference>
<dbReference type="InterPro" id="IPR036249">
    <property type="entry name" value="Thioredoxin-like_sf"/>
</dbReference>
<comment type="caution">
    <text evidence="2">The sequence shown here is derived from an EMBL/GenBank/DDBJ whole genome shotgun (WGS) entry which is preliminary data.</text>
</comment>
<protein>
    <submittedName>
        <fullName evidence="2">Peroxiredoxin</fullName>
    </submittedName>
</protein>